<accession>A0ABY0USG7</accession>
<keyword evidence="2" id="KW-1185">Reference proteome</keyword>
<dbReference type="Proteomes" id="UP000183126">
    <property type="component" value="Chromosome I"/>
</dbReference>
<sequence>MRRMLLIKKKKSTLPC</sequence>
<reference evidence="1 2" key="1">
    <citation type="submission" date="2016-10" db="EMBL/GenBank/DDBJ databases">
        <authorList>
            <person name="Varghese N."/>
            <person name="Submissions S."/>
        </authorList>
    </citation>
    <scope>NUCLEOTIDE SEQUENCE [LARGE SCALE GENOMIC DNA]</scope>
    <source>
        <strain evidence="1 2">BS3111</strain>
    </source>
</reference>
<dbReference type="EMBL" id="LT629760">
    <property type="protein sequence ID" value="SDT11957.1"/>
    <property type="molecule type" value="Genomic_DNA"/>
</dbReference>
<proteinExistence type="predicted"/>
<gene>
    <name evidence="1" type="ORF">SAMN04490205_4837</name>
</gene>
<organism evidence="1 2">
    <name type="scientific">Pseudomonas trivialis</name>
    <dbReference type="NCBI Taxonomy" id="200450"/>
    <lineage>
        <taxon>Bacteria</taxon>
        <taxon>Pseudomonadati</taxon>
        <taxon>Pseudomonadota</taxon>
        <taxon>Gammaproteobacteria</taxon>
        <taxon>Pseudomonadales</taxon>
        <taxon>Pseudomonadaceae</taxon>
        <taxon>Pseudomonas</taxon>
    </lineage>
</organism>
<evidence type="ECO:0000313" key="2">
    <source>
        <dbReference type="Proteomes" id="UP000183126"/>
    </source>
</evidence>
<evidence type="ECO:0000313" key="1">
    <source>
        <dbReference type="EMBL" id="SDT11957.1"/>
    </source>
</evidence>
<name>A0ABY0USG7_9PSED</name>
<protein>
    <submittedName>
        <fullName evidence="1">Uncharacterized protein</fullName>
    </submittedName>
</protein>